<feature type="transmembrane region" description="Helical" evidence="1">
    <location>
        <begin position="16"/>
        <end position="38"/>
    </location>
</feature>
<sequence length="81" mass="9452">MLCKSTTHKSIHFLHYFSFSFSICHNFIFLAFFFFCFYNNKDFVGFCIFQCIETGNTASEVILIISHGNVFRKLNESSISI</sequence>
<evidence type="ECO:0000256" key="1">
    <source>
        <dbReference type="SAM" id="Phobius"/>
    </source>
</evidence>
<accession>A0AAU9NJN9</accession>
<reference evidence="2 3" key="1">
    <citation type="submission" date="2022-01" db="EMBL/GenBank/DDBJ databases">
        <authorList>
            <person name="Xiong W."/>
            <person name="Schranz E."/>
        </authorList>
    </citation>
    <scope>NUCLEOTIDE SEQUENCE [LARGE SCALE GENOMIC DNA]</scope>
</reference>
<evidence type="ECO:0000313" key="3">
    <source>
        <dbReference type="Proteomes" id="UP001157418"/>
    </source>
</evidence>
<evidence type="ECO:0000313" key="2">
    <source>
        <dbReference type="EMBL" id="CAH1438077.1"/>
    </source>
</evidence>
<dbReference type="Proteomes" id="UP001157418">
    <property type="component" value="Unassembled WGS sequence"/>
</dbReference>
<protein>
    <submittedName>
        <fullName evidence="2">Uncharacterized protein</fullName>
    </submittedName>
</protein>
<gene>
    <name evidence="2" type="ORF">LVIROSA_LOCUS24358</name>
</gene>
<dbReference type="EMBL" id="CAKMRJ010004445">
    <property type="protein sequence ID" value="CAH1438077.1"/>
    <property type="molecule type" value="Genomic_DNA"/>
</dbReference>
<keyword evidence="3" id="KW-1185">Reference proteome</keyword>
<proteinExistence type="predicted"/>
<name>A0AAU9NJN9_9ASTR</name>
<keyword evidence="1" id="KW-1133">Transmembrane helix</keyword>
<organism evidence="2 3">
    <name type="scientific">Lactuca virosa</name>
    <dbReference type="NCBI Taxonomy" id="75947"/>
    <lineage>
        <taxon>Eukaryota</taxon>
        <taxon>Viridiplantae</taxon>
        <taxon>Streptophyta</taxon>
        <taxon>Embryophyta</taxon>
        <taxon>Tracheophyta</taxon>
        <taxon>Spermatophyta</taxon>
        <taxon>Magnoliopsida</taxon>
        <taxon>eudicotyledons</taxon>
        <taxon>Gunneridae</taxon>
        <taxon>Pentapetalae</taxon>
        <taxon>asterids</taxon>
        <taxon>campanulids</taxon>
        <taxon>Asterales</taxon>
        <taxon>Asteraceae</taxon>
        <taxon>Cichorioideae</taxon>
        <taxon>Cichorieae</taxon>
        <taxon>Lactucinae</taxon>
        <taxon>Lactuca</taxon>
    </lineage>
</organism>
<comment type="caution">
    <text evidence="2">The sequence shown here is derived from an EMBL/GenBank/DDBJ whole genome shotgun (WGS) entry which is preliminary data.</text>
</comment>
<keyword evidence="1" id="KW-0812">Transmembrane</keyword>
<dbReference type="AlphaFoldDB" id="A0AAU9NJN9"/>
<keyword evidence="1" id="KW-0472">Membrane</keyword>